<dbReference type="InterPro" id="IPR002934">
    <property type="entry name" value="Polymerase_NTP_transf_dom"/>
</dbReference>
<dbReference type="GO" id="GO:0071949">
    <property type="term" value="F:FAD binding"/>
    <property type="evidence" value="ECO:0007669"/>
    <property type="project" value="InterPro"/>
</dbReference>
<dbReference type="Proteomes" id="UP000000851">
    <property type="component" value="Chromosome"/>
</dbReference>
<dbReference type="PANTHER" id="PTHR43106:SF1">
    <property type="entry name" value="DEHYDROGENASE-RELATED"/>
    <property type="match status" value="1"/>
</dbReference>
<gene>
    <name evidence="3" type="ordered locus">Caci_8970</name>
</gene>
<feature type="domain" description="Polymerase nucleotidyl transferase" evidence="2">
    <location>
        <begin position="495"/>
        <end position="537"/>
    </location>
</feature>
<dbReference type="PANTHER" id="PTHR43106">
    <property type="entry name" value="DEHYDROGENASE-RELATED"/>
    <property type="match status" value="1"/>
</dbReference>
<dbReference type="KEGG" id="cai:Caci_8970"/>
<dbReference type="PRINTS" id="PR00368">
    <property type="entry name" value="FADPNR"/>
</dbReference>
<protein>
    <submittedName>
        <fullName evidence="3">DNA polymerase beta domain protein region</fullName>
    </submittedName>
</protein>
<dbReference type="eggNOG" id="COG1708">
    <property type="taxonomic scope" value="Bacteria"/>
</dbReference>
<dbReference type="Pfam" id="PF01909">
    <property type="entry name" value="NTP_transf_2"/>
    <property type="match status" value="1"/>
</dbReference>
<dbReference type="Gene3D" id="3.50.50.60">
    <property type="entry name" value="FAD/NAD(P)-binding domain"/>
    <property type="match status" value="1"/>
</dbReference>
<dbReference type="RefSeq" id="WP_015797507.1">
    <property type="nucleotide sequence ID" value="NC_013131.1"/>
</dbReference>
<dbReference type="Gene3D" id="3.30.460.10">
    <property type="entry name" value="Beta Polymerase, domain 2"/>
    <property type="match status" value="1"/>
</dbReference>
<organism evidence="3 4">
    <name type="scientific">Catenulispora acidiphila (strain DSM 44928 / JCM 14897 / NBRC 102108 / NRRL B-24433 / ID139908)</name>
    <dbReference type="NCBI Taxonomy" id="479433"/>
    <lineage>
        <taxon>Bacteria</taxon>
        <taxon>Bacillati</taxon>
        <taxon>Actinomycetota</taxon>
        <taxon>Actinomycetes</taxon>
        <taxon>Catenulisporales</taxon>
        <taxon>Catenulisporaceae</taxon>
        <taxon>Catenulispora</taxon>
    </lineage>
</organism>
<keyword evidence="4" id="KW-1185">Reference proteome</keyword>
<dbReference type="AlphaFoldDB" id="C7Q5H2"/>
<dbReference type="Pfam" id="PF01494">
    <property type="entry name" value="FAD_binding_3"/>
    <property type="match status" value="1"/>
</dbReference>
<dbReference type="STRING" id="479433.Caci_8970"/>
<dbReference type="InterPro" id="IPR002938">
    <property type="entry name" value="FAD-bd"/>
</dbReference>
<evidence type="ECO:0000259" key="1">
    <source>
        <dbReference type="Pfam" id="PF01494"/>
    </source>
</evidence>
<dbReference type="SUPFAM" id="SSF81301">
    <property type="entry name" value="Nucleotidyltransferase"/>
    <property type="match status" value="1"/>
</dbReference>
<dbReference type="OrthoDB" id="5168047at2"/>
<accession>C7Q5H2</accession>
<dbReference type="InParanoid" id="C7Q5H2"/>
<dbReference type="EMBL" id="CP001700">
    <property type="protein sequence ID" value="ACU77783.1"/>
    <property type="molecule type" value="Genomic_DNA"/>
</dbReference>
<reference evidence="3 4" key="1">
    <citation type="journal article" date="2009" name="Stand. Genomic Sci.">
        <title>Complete genome sequence of Catenulispora acidiphila type strain (ID 139908).</title>
        <authorList>
            <person name="Copeland A."/>
            <person name="Lapidus A."/>
            <person name="Glavina Del Rio T."/>
            <person name="Nolan M."/>
            <person name="Lucas S."/>
            <person name="Chen F."/>
            <person name="Tice H."/>
            <person name="Cheng J.F."/>
            <person name="Bruce D."/>
            <person name="Goodwin L."/>
            <person name="Pitluck S."/>
            <person name="Mikhailova N."/>
            <person name="Pati A."/>
            <person name="Ivanova N."/>
            <person name="Mavromatis K."/>
            <person name="Chen A."/>
            <person name="Palaniappan K."/>
            <person name="Chain P."/>
            <person name="Land M."/>
            <person name="Hauser L."/>
            <person name="Chang Y.J."/>
            <person name="Jeffries C.D."/>
            <person name="Chertkov O."/>
            <person name="Brettin T."/>
            <person name="Detter J.C."/>
            <person name="Han C."/>
            <person name="Ali Z."/>
            <person name="Tindall B.J."/>
            <person name="Goker M."/>
            <person name="Bristow J."/>
            <person name="Eisen J.A."/>
            <person name="Markowitz V."/>
            <person name="Hugenholtz P."/>
            <person name="Kyrpides N.C."/>
            <person name="Klenk H.P."/>
        </authorList>
    </citation>
    <scope>NUCLEOTIDE SEQUENCE [LARGE SCALE GENOMIC DNA]</scope>
    <source>
        <strain evidence="4">DSM 44928 / JCM 14897 / NBRC 102108 / NRRL B-24433 / ID139908</strain>
    </source>
</reference>
<evidence type="ECO:0000313" key="3">
    <source>
        <dbReference type="EMBL" id="ACU77783.1"/>
    </source>
</evidence>
<dbReference type="InterPro" id="IPR043519">
    <property type="entry name" value="NT_sf"/>
</dbReference>
<name>C7Q5H2_CATAD</name>
<evidence type="ECO:0000313" key="4">
    <source>
        <dbReference type="Proteomes" id="UP000000851"/>
    </source>
</evidence>
<dbReference type="CDD" id="cd05403">
    <property type="entry name" value="NT_KNTase_like"/>
    <property type="match status" value="1"/>
</dbReference>
<dbReference type="GO" id="GO:0016779">
    <property type="term" value="F:nucleotidyltransferase activity"/>
    <property type="evidence" value="ECO:0007669"/>
    <property type="project" value="InterPro"/>
</dbReference>
<proteinExistence type="predicted"/>
<dbReference type="SUPFAM" id="SSF51905">
    <property type="entry name" value="FAD/NAD(P)-binding domain"/>
    <property type="match status" value="1"/>
</dbReference>
<sequence length="732" mass="78777">MTTDVDVLVVGAGPGGIVAADSLSEAGARVLLVDAGRPYQRRTCPVDMGRACHGCRGVCNVISGFGGSIHFGDGVKLSRFPSGRRLAELLEVGRVEQLTDEVIKLLCGDDVPAFCGAAASSPVPVKDYPVASLSAEQVRTLIGRVHGRLAARSTLELRMLTDVRSIRPDDGGRWTVELSQVHAAAEVVRAGAVVVAVGRRGQRWWHGQIRDLGVKFSDPTPSVGVRFECPKELLQRGAEIHGDFKTTMVRHGVKVKTFCFCAGPGGGRIKFTDYGTHTLLDGHVIPEDEEGGTANFALLAQLKDASGLPRDTSWVEAHLLAPYRALRDDRPGKPVLQWFPDFRDGRLSCSDLDEFAARAGFTPSLKDYRIANLAGILPPEVHAALTDSFVELMAIFTESDATDQVGVVGLELESLWDELELTAGMQTTLPGLYAVGDCSGLAQGILQAAVGGLAAATDILGVATRTSGASIWVGVTVTQEAVDAALDVFADNAVAAFVGGSYARGSQKPGSDVDAFVVIRESDLERERAYAERLRQLHRDAKLDFDHCGEIFTTTALERLLAFTEQCITTVPAVQRSACYLADCPLSVFRKGDVVFKFLADPKTAIHDPGGLLPPLEQRAAEYFRRWPMPRVQDHKGSLRLPVPSPQHRLAMTWLEREATTGWTDTPVGVGLDRWFGTEMAERAAALADQPVVAEPPADPRSCPLPQAPQAFAALLSAQCLAFLHIEPEGPR</sequence>
<dbReference type="InterPro" id="IPR036188">
    <property type="entry name" value="FAD/NAD-bd_sf"/>
</dbReference>
<dbReference type="HOGENOM" id="CLU_378424_0_0_11"/>
<feature type="domain" description="FAD-binding" evidence="1">
    <location>
        <begin position="4"/>
        <end position="35"/>
    </location>
</feature>
<dbReference type="eggNOG" id="COG2509">
    <property type="taxonomic scope" value="Bacteria"/>
</dbReference>
<evidence type="ECO:0000259" key="2">
    <source>
        <dbReference type="Pfam" id="PF01909"/>
    </source>
</evidence>